<comment type="catalytic activity">
    <reaction evidence="14 15">
        <text>N(6)-L-threonylcarbamoyladenosine(37) in tRNA + (sulfur carrier)-SH + AH2 + 2 S-adenosyl-L-methionine = 2-methylsulfanyl-N(6)-L-threonylcarbamoyladenosine(37) in tRNA + (sulfur carrier)-H + 5'-deoxyadenosine + L-methionine + A + S-adenosyl-L-homocysteine + 2 H(+)</text>
        <dbReference type="Rhea" id="RHEA:37075"/>
        <dbReference type="Rhea" id="RHEA-COMP:10163"/>
        <dbReference type="Rhea" id="RHEA-COMP:11092"/>
        <dbReference type="Rhea" id="RHEA-COMP:14737"/>
        <dbReference type="Rhea" id="RHEA-COMP:14739"/>
        <dbReference type="ChEBI" id="CHEBI:13193"/>
        <dbReference type="ChEBI" id="CHEBI:15378"/>
        <dbReference type="ChEBI" id="CHEBI:17319"/>
        <dbReference type="ChEBI" id="CHEBI:17499"/>
        <dbReference type="ChEBI" id="CHEBI:29917"/>
        <dbReference type="ChEBI" id="CHEBI:57844"/>
        <dbReference type="ChEBI" id="CHEBI:57856"/>
        <dbReference type="ChEBI" id="CHEBI:59789"/>
        <dbReference type="ChEBI" id="CHEBI:64428"/>
        <dbReference type="ChEBI" id="CHEBI:74418"/>
        <dbReference type="ChEBI" id="CHEBI:74420"/>
        <dbReference type="EC" id="2.8.4.5"/>
    </reaction>
</comment>
<keyword evidence="4 15" id="KW-0004">4Fe-4S</keyword>
<evidence type="ECO:0000313" key="20">
    <source>
        <dbReference type="EnsemblMetazoa" id="XP_038073160.1"/>
    </source>
</evidence>
<comment type="subcellular location">
    <subcellularLocation>
        <location evidence="15">Endoplasmic reticulum membrane</location>
        <topology evidence="15">Single-pass membrane protein</topology>
    </subcellularLocation>
    <subcellularLocation>
        <location evidence="2">Membrane</location>
        <topology evidence="2">Single-pass membrane protein</topology>
    </subcellularLocation>
</comment>
<dbReference type="GO" id="GO:0051539">
    <property type="term" value="F:4 iron, 4 sulfur cluster binding"/>
    <property type="evidence" value="ECO:0007669"/>
    <property type="project" value="UniProtKB-UniRule"/>
</dbReference>
<protein>
    <recommendedName>
        <fullName evidence="15">tRNA-t(6)A37 methylthiotransferase</fullName>
        <ecNumber evidence="15">2.8.4.5</ecNumber>
    </recommendedName>
</protein>
<evidence type="ECO:0000256" key="3">
    <source>
        <dbReference type="ARBA" id="ARBA00008616"/>
    </source>
</evidence>
<dbReference type="InterPro" id="IPR005839">
    <property type="entry name" value="Methylthiotransferase"/>
</dbReference>
<evidence type="ECO:0000256" key="5">
    <source>
        <dbReference type="ARBA" id="ARBA00022679"/>
    </source>
</evidence>
<feature type="compositionally biased region" description="Polar residues" evidence="16">
    <location>
        <begin position="52"/>
        <end position="62"/>
    </location>
</feature>
<dbReference type="PROSITE" id="PS51449">
    <property type="entry name" value="MTTASE_N"/>
    <property type="match status" value="1"/>
</dbReference>
<feature type="domain" description="Radical SAM core" evidence="19">
    <location>
        <begin position="217"/>
        <end position="448"/>
    </location>
</feature>
<dbReference type="AlphaFoldDB" id="A0A914BBE3"/>
<sequence>MPACEQQRVDDIEDIIGSNDVTPVERYGNKSEVVPKVRLRKKSKRDVDRRTQPASATTNSLSTQDLQDEVNCNKSIIPGTQKIYVKTWGCSHNNSDGEYMAGQLAAYGYKITGNQEEADLWLLNSCTVKNPAEDHFRNDVKHAQRLGKHLVVAGCVPQGQPKLGYIGGISVVGVQQIDRVVEVVEETLKGHTVRLLKQKKHEGKKIGGAPLDLPKIRKNPLIEILAINTGCLNQCTYCKTKHARGELGSYQPEELVERARQSFQEGVCEIWLTSEDTGAYGRDIGVTITELLWQLVEVIPEGCRMRIGMTNPPYILEHLEEMAKILQHPRVYSFLHVPVQAGSDNVLLDMKREYSIDDFRHVVDFLRERVPGITIATDIICGFPTETEEDFEETMSLVEHYKFPSLFINQFFPRPGTPAAKMPQVPAQAKKARTKKISTLFQSYRPYDHKLGQRQQVLVTEVSHDKQYYVAHNKYYDQVLVPKKEEYMGKMMEVIIVETGKHFLKGQLVGDEADVITPSIAQPLAHGQISGIPHILQTPEPPESWSWLTITMAIVVGTFLLDLARILVYHLLYTRT</sequence>
<reference evidence="20" key="1">
    <citation type="submission" date="2022-11" db="UniProtKB">
        <authorList>
            <consortium name="EnsemblMetazoa"/>
        </authorList>
    </citation>
    <scope>IDENTIFICATION</scope>
</reference>
<evidence type="ECO:0000313" key="21">
    <source>
        <dbReference type="Proteomes" id="UP000887568"/>
    </source>
</evidence>
<dbReference type="Pfam" id="PF04055">
    <property type="entry name" value="Radical_SAM"/>
    <property type="match status" value="1"/>
</dbReference>
<dbReference type="FunFam" id="3.80.30.20:FF:000002">
    <property type="entry name" value="threonylcarbamoyladenosine tRNA methylthiotransferase isoform X2"/>
    <property type="match status" value="1"/>
</dbReference>
<name>A0A914BBE3_PATMI</name>
<organism evidence="20 21">
    <name type="scientific">Patiria miniata</name>
    <name type="common">Bat star</name>
    <name type="synonym">Asterina miniata</name>
    <dbReference type="NCBI Taxonomy" id="46514"/>
    <lineage>
        <taxon>Eukaryota</taxon>
        <taxon>Metazoa</taxon>
        <taxon>Echinodermata</taxon>
        <taxon>Eleutherozoa</taxon>
        <taxon>Asterozoa</taxon>
        <taxon>Asteroidea</taxon>
        <taxon>Valvatacea</taxon>
        <taxon>Valvatida</taxon>
        <taxon>Asterinidae</taxon>
        <taxon>Patiria</taxon>
    </lineage>
</organism>
<comment type="similarity">
    <text evidence="3 15">Belongs to the methylthiotransferase family. CDKAL1 subfamily.</text>
</comment>
<keyword evidence="7 15" id="KW-0812">Transmembrane</keyword>
<keyword evidence="8 15" id="KW-0819">tRNA processing</keyword>
<feature type="domain" description="MTTase N-terminal" evidence="18">
    <location>
        <begin position="81"/>
        <end position="189"/>
    </location>
</feature>
<evidence type="ECO:0000256" key="6">
    <source>
        <dbReference type="ARBA" id="ARBA00022691"/>
    </source>
</evidence>
<keyword evidence="12 15" id="KW-0411">Iron-sulfur</keyword>
<dbReference type="NCBIfam" id="TIGR01578">
    <property type="entry name" value="MiaB-like-B"/>
    <property type="match status" value="1"/>
</dbReference>
<dbReference type="GO" id="GO:0035598">
    <property type="term" value="F:tRNA (N(6)-L-threonylcarbamoyladenosine(37)-C(2))-methylthiotransferase activity"/>
    <property type="evidence" value="ECO:0007669"/>
    <property type="project" value="UniProtKB-UniRule"/>
</dbReference>
<keyword evidence="11 15" id="KW-0408">Iron</keyword>
<evidence type="ECO:0000259" key="19">
    <source>
        <dbReference type="PROSITE" id="PS51918"/>
    </source>
</evidence>
<dbReference type="GO" id="GO:0005789">
    <property type="term" value="C:endoplasmic reticulum membrane"/>
    <property type="evidence" value="ECO:0007669"/>
    <property type="project" value="UniProtKB-SubCell"/>
</dbReference>
<dbReference type="InterPro" id="IPR058240">
    <property type="entry name" value="rSAM_sf"/>
</dbReference>
<proteinExistence type="inferred from homology"/>
<dbReference type="PANTHER" id="PTHR11918:SF45">
    <property type="entry name" value="THREONYLCARBAMOYLADENOSINE TRNA METHYLTHIOTRANSFERASE"/>
    <property type="match status" value="1"/>
</dbReference>
<evidence type="ECO:0000256" key="2">
    <source>
        <dbReference type="ARBA" id="ARBA00004167"/>
    </source>
</evidence>
<dbReference type="InterPro" id="IPR013848">
    <property type="entry name" value="Methylthiotransferase_N"/>
</dbReference>
<dbReference type="InterPro" id="IPR020612">
    <property type="entry name" value="Methylthiotransferase_CS"/>
</dbReference>
<evidence type="ECO:0000256" key="14">
    <source>
        <dbReference type="ARBA" id="ARBA00051661"/>
    </source>
</evidence>
<dbReference type="Gene3D" id="3.80.30.20">
    <property type="entry name" value="tm_1862 like domain"/>
    <property type="match status" value="1"/>
</dbReference>
<dbReference type="InterPro" id="IPR006466">
    <property type="entry name" value="MiaB-like_arc_euk"/>
</dbReference>
<dbReference type="OrthoDB" id="1730074at2759"/>
<evidence type="ECO:0000256" key="9">
    <source>
        <dbReference type="ARBA" id="ARBA00022723"/>
    </source>
</evidence>
<dbReference type="EnsemblMetazoa" id="XM_038217232.1">
    <property type="protein sequence ID" value="XP_038073160.1"/>
    <property type="gene ID" value="LOC119741474"/>
</dbReference>
<dbReference type="Proteomes" id="UP000887568">
    <property type="component" value="Unplaced"/>
</dbReference>
<dbReference type="NCBIfam" id="TIGR00089">
    <property type="entry name" value="MiaB/RimO family radical SAM methylthiotransferase"/>
    <property type="match status" value="1"/>
</dbReference>
<dbReference type="PANTHER" id="PTHR11918">
    <property type="entry name" value="RADICAL SAM PROTEINS"/>
    <property type="match status" value="1"/>
</dbReference>
<accession>A0A914BBE3</accession>
<evidence type="ECO:0000256" key="15">
    <source>
        <dbReference type="RuleBase" id="RU368081"/>
    </source>
</evidence>
<feature type="domain" description="TRAM" evidence="17">
    <location>
        <begin position="448"/>
        <end position="510"/>
    </location>
</feature>
<evidence type="ECO:0000256" key="10">
    <source>
        <dbReference type="ARBA" id="ARBA00022989"/>
    </source>
</evidence>
<keyword evidence="15" id="KW-0256">Endoplasmic reticulum</keyword>
<dbReference type="GeneID" id="119741474"/>
<feature type="region of interest" description="Disordered" evidence="16">
    <location>
        <begin position="20"/>
        <end position="62"/>
    </location>
</feature>
<dbReference type="OMA" id="HYAYPTG"/>
<dbReference type="RefSeq" id="XP_038073160.1">
    <property type="nucleotide sequence ID" value="XM_038217232.1"/>
</dbReference>
<dbReference type="EC" id="2.8.4.5" evidence="15"/>
<dbReference type="Gene3D" id="3.40.50.12160">
    <property type="entry name" value="Methylthiotransferase, N-terminal domain"/>
    <property type="match status" value="1"/>
</dbReference>
<dbReference type="FunFam" id="3.40.50.12160:FF:000005">
    <property type="entry name" value="threonylcarbamoyladenosine tRNA methylthiotransferase isoform X1"/>
    <property type="match status" value="1"/>
</dbReference>
<dbReference type="InterPro" id="IPR038135">
    <property type="entry name" value="Methylthiotransferase_N_sf"/>
</dbReference>
<dbReference type="CTD" id="54901"/>
<keyword evidence="13 15" id="KW-0472">Membrane</keyword>
<keyword evidence="10 15" id="KW-1133">Transmembrane helix</keyword>
<dbReference type="PROSITE" id="PS50926">
    <property type="entry name" value="TRAM"/>
    <property type="match status" value="1"/>
</dbReference>
<dbReference type="SFLD" id="SFLDS00029">
    <property type="entry name" value="Radical_SAM"/>
    <property type="match status" value="1"/>
</dbReference>
<dbReference type="InterPro" id="IPR023404">
    <property type="entry name" value="rSAM_horseshoe"/>
</dbReference>
<dbReference type="InterPro" id="IPR006638">
    <property type="entry name" value="Elp3/MiaA/NifB-like_rSAM"/>
</dbReference>
<dbReference type="PROSITE" id="PS01278">
    <property type="entry name" value="MTTASE_RADICAL"/>
    <property type="match status" value="1"/>
</dbReference>
<feature type="transmembrane region" description="Helical" evidence="15">
    <location>
        <begin position="545"/>
        <end position="568"/>
    </location>
</feature>
<keyword evidence="5 15" id="KW-0808">Transferase</keyword>
<evidence type="ECO:0000256" key="4">
    <source>
        <dbReference type="ARBA" id="ARBA00022485"/>
    </source>
</evidence>
<keyword evidence="21" id="KW-1185">Reference proteome</keyword>
<evidence type="ECO:0000256" key="1">
    <source>
        <dbReference type="ARBA" id="ARBA00002399"/>
    </source>
</evidence>
<comment type="cofactor">
    <cofactor evidence="15">
        <name>[4Fe-4S] cluster</name>
        <dbReference type="ChEBI" id="CHEBI:49883"/>
    </cofactor>
    <text evidence="15">Binds 1 or 2 [4Fe-4S] cluster. One cluster is coordinated with 3 cysteines and an exchangeable S-adenosyl-L-methionine.</text>
</comment>
<evidence type="ECO:0000256" key="11">
    <source>
        <dbReference type="ARBA" id="ARBA00023004"/>
    </source>
</evidence>
<evidence type="ECO:0000259" key="18">
    <source>
        <dbReference type="PROSITE" id="PS51449"/>
    </source>
</evidence>
<evidence type="ECO:0000256" key="12">
    <source>
        <dbReference type="ARBA" id="ARBA00023014"/>
    </source>
</evidence>
<evidence type="ECO:0000256" key="16">
    <source>
        <dbReference type="SAM" id="MobiDB-lite"/>
    </source>
</evidence>
<evidence type="ECO:0000256" key="13">
    <source>
        <dbReference type="ARBA" id="ARBA00023136"/>
    </source>
</evidence>
<evidence type="ECO:0000256" key="8">
    <source>
        <dbReference type="ARBA" id="ARBA00022694"/>
    </source>
</evidence>
<dbReference type="PROSITE" id="PS51918">
    <property type="entry name" value="RADICAL_SAM"/>
    <property type="match status" value="1"/>
</dbReference>
<dbReference type="SMART" id="SM00729">
    <property type="entry name" value="Elp3"/>
    <property type="match status" value="1"/>
</dbReference>
<dbReference type="SUPFAM" id="SSF102114">
    <property type="entry name" value="Radical SAM enzymes"/>
    <property type="match status" value="1"/>
</dbReference>
<evidence type="ECO:0000256" key="7">
    <source>
        <dbReference type="ARBA" id="ARBA00022692"/>
    </source>
</evidence>
<keyword evidence="9 15" id="KW-0479">Metal-binding</keyword>
<dbReference type="InterPro" id="IPR007197">
    <property type="entry name" value="rSAM"/>
</dbReference>
<comment type="function">
    <text evidence="1 15">Catalyzes the methylthiolation of N6-threonylcarbamoyladenosine (t(6)A), leading to the formation of 2-methylthio-N6-threonylcarbamoyladenosine (ms(2)t(6)A) at position 37 in tRNAs that read codons beginning with adenine.</text>
</comment>
<dbReference type="InterPro" id="IPR002792">
    <property type="entry name" value="TRAM_dom"/>
</dbReference>
<evidence type="ECO:0000259" key="17">
    <source>
        <dbReference type="PROSITE" id="PS50926"/>
    </source>
</evidence>
<keyword evidence="6 15" id="KW-0949">S-adenosyl-L-methionine</keyword>
<dbReference type="SFLD" id="SFLDG01082">
    <property type="entry name" value="B12-binding_domain_containing"/>
    <property type="match status" value="1"/>
</dbReference>
<dbReference type="Pfam" id="PF01938">
    <property type="entry name" value="TRAM"/>
    <property type="match status" value="1"/>
</dbReference>
<dbReference type="Pfam" id="PF00919">
    <property type="entry name" value="UPF0004"/>
    <property type="match status" value="1"/>
</dbReference>
<dbReference type="GO" id="GO:0046872">
    <property type="term" value="F:metal ion binding"/>
    <property type="evidence" value="ECO:0007669"/>
    <property type="project" value="UniProtKB-UniRule"/>
</dbReference>